<evidence type="ECO:0008006" key="3">
    <source>
        <dbReference type="Google" id="ProtNLM"/>
    </source>
</evidence>
<dbReference type="AlphaFoldDB" id="W4LYX6"/>
<gene>
    <name evidence="1" type="ORF">ETSY2_34470</name>
</gene>
<name>W4LYX6_9BACT</name>
<keyword evidence="2" id="KW-1185">Reference proteome</keyword>
<dbReference type="SUPFAM" id="SSF141694">
    <property type="entry name" value="AF2212/PG0164-like"/>
    <property type="match status" value="1"/>
</dbReference>
<dbReference type="EMBL" id="AZHX01001479">
    <property type="protein sequence ID" value="ETX02941.1"/>
    <property type="molecule type" value="Genomic_DNA"/>
</dbReference>
<reference evidence="1 2" key="1">
    <citation type="journal article" date="2014" name="Nature">
        <title>An environmental bacterial taxon with a large and distinct metabolic repertoire.</title>
        <authorList>
            <person name="Wilson M.C."/>
            <person name="Mori T."/>
            <person name="Ruckert C."/>
            <person name="Uria A.R."/>
            <person name="Helf M.J."/>
            <person name="Takada K."/>
            <person name="Gernert C."/>
            <person name="Steffens U.A."/>
            <person name="Heycke N."/>
            <person name="Schmitt S."/>
            <person name="Rinke C."/>
            <person name="Helfrich E.J."/>
            <person name="Brachmann A.O."/>
            <person name="Gurgui C."/>
            <person name="Wakimoto T."/>
            <person name="Kracht M."/>
            <person name="Crusemann M."/>
            <person name="Hentschel U."/>
            <person name="Abe I."/>
            <person name="Matsunaga S."/>
            <person name="Kalinowski J."/>
            <person name="Takeyama H."/>
            <person name="Piel J."/>
        </authorList>
    </citation>
    <scope>NUCLEOTIDE SEQUENCE [LARGE SCALE GENOMIC DNA]</scope>
    <source>
        <strain evidence="2">TSY2</strain>
    </source>
</reference>
<organism evidence="1 2">
    <name type="scientific">Candidatus Entotheonella gemina</name>
    <dbReference type="NCBI Taxonomy" id="1429439"/>
    <lineage>
        <taxon>Bacteria</taxon>
        <taxon>Pseudomonadati</taxon>
        <taxon>Nitrospinota/Tectimicrobiota group</taxon>
        <taxon>Candidatus Tectimicrobiota</taxon>
        <taxon>Candidatus Entotheonellia</taxon>
        <taxon>Candidatus Entotheonellales</taxon>
        <taxon>Candidatus Entotheonellaceae</taxon>
        <taxon>Candidatus Entotheonella</taxon>
    </lineage>
</organism>
<dbReference type="Proteomes" id="UP000019140">
    <property type="component" value="Unassembled WGS sequence"/>
</dbReference>
<dbReference type="InterPro" id="IPR008203">
    <property type="entry name" value="AF2212-like"/>
</dbReference>
<dbReference type="HOGENOM" id="CLU_2618020_0_0_7"/>
<comment type="caution">
    <text evidence="1">The sequence shown here is derived from an EMBL/GenBank/DDBJ whole genome shotgun (WGS) entry which is preliminary data.</text>
</comment>
<protein>
    <recommendedName>
        <fullName evidence="3">Antitoxin</fullName>
    </recommendedName>
</protein>
<accession>W4LYX6</accession>
<dbReference type="Pfam" id="PF01954">
    <property type="entry name" value="AF2212-like"/>
    <property type="match status" value="1"/>
</dbReference>
<proteinExistence type="predicted"/>
<dbReference type="Gene3D" id="4.10.1150.10">
    <property type="entry name" value="AF2212/PG0164-like"/>
    <property type="match status" value="1"/>
</dbReference>
<evidence type="ECO:0000313" key="1">
    <source>
        <dbReference type="EMBL" id="ETX02941.1"/>
    </source>
</evidence>
<dbReference type="InterPro" id="IPR024069">
    <property type="entry name" value="AF2212-like_dom_sf"/>
</dbReference>
<evidence type="ECO:0000313" key="2">
    <source>
        <dbReference type="Proteomes" id="UP000019140"/>
    </source>
</evidence>
<sequence>MSEIIAAIYEKGVFKPLQALEIPEGQHVRLVVDMDKTTTSEGMLVLAAQVYEGLSPQDVDTIEEIACNRRNFFRDTDR</sequence>